<dbReference type="SUPFAM" id="SSF141571">
    <property type="entry name" value="Pentapeptide repeat-like"/>
    <property type="match status" value="1"/>
</dbReference>
<dbReference type="Proteomes" id="UP000250572">
    <property type="component" value="Unassembled WGS sequence"/>
</dbReference>
<dbReference type="SUPFAM" id="SSF54695">
    <property type="entry name" value="POZ domain"/>
    <property type="match status" value="1"/>
</dbReference>
<dbReference type="PROSITE" id="PS50097">
    <property type="entry name" value="BTB"/>
    <property type="match status" value="1"/>
</dbReference>
<evidence type="ECO:0000313" key="4">
    <source>
        <dbReference type="Proteomes" id="UP000250572"/>
    </source>
</evidence>
<dbReference type="CDD" id="cd18368">
    <property type="entry name" value="BTB_POZ_KCTD9"/>
    <property type="match status" value="1"/>
</dbReference>
<dbReference type="GO" id="GO:0051260">
    <property type="term" value="P:protein homooligomerization"/>
    <property type="evidence" value="ECO:0007669"/>
    <property type="project" value="InterPro"/>
</dbReference>
<organism evidence="3 4">
    <name type="scientific">Gambusia affinis</name>
    <name type="common">Western mosquitofish</name>
    <name type="synonym">Heterandria affinis</name>
    <dbReference type="NCBI Taxonomy" id="33528"/>
    <lineage>
        <taxon>Eukaryota</taxon>
        <taxon>Metazoa</taxon>
        <taxon>Chordata</taxon>
        <taxon>Craniata</taxon>
        <taxon>Vertebrata</taxon>
        <taxon>Euteleostomi</taxon>
        <taxon>Actinopterygii</taxon>
        <taxon>Neopterygii</taxon>
        <taxon>Teleostei</taxon>
        <taxon>Neoteleostei</taxon>
        <taxon>Acanthomorphata</taxon>
        <taxon>Ovalentaria</taxon>
        <taxon>Atherinomorphae</taxon>
        <taxon>Cyprinodontiformes</taxon>
        <taxon>Poeciliidae</taxon>
        <taxon>Poeciliinae</taxon>
        <taxon>Gambusia</taxon>
    </lineage>
</organism>
<dbReference type="PROSITE" id="PS51490">
    <property type="entry name" value="KHA"/>
    <property type="match status" value="1"/>
</dbReference>
<proteinExistence type="predicted"/>
<keyword evidence="4" id="KW-1185">Reference proteome</keyword>
<dbReference type="STRING" id="33528.ENSGAFP00000007199"/>
<evidence type="ECO:0000259" key="2">
    <source>
        <dbReference type="PROSITE" id="PS51490"/>
    </source>
</evidence>
<dbReference type="SMART" id="SM00225">
    <property type="entry name" value="BTB"/>
    <property type="match status" value="1"/>
</dbReference>
<dbReference type="FunFam" id="3.30.710.10:FF:000044">
    <property type="entry name" value="BTB/POZ domain-containing protein KCTD9 isoform X1"/>
    <property type="match status" value="1"/>
</dbReference>
<dbReference type="PANTHER" id="PTHR14136:SF17">
    <property type="entry name" value="BTB_POZ DOMAIN-CONTAINING PROTEIN KCTD9"/>
    <property type="match status" value="1"/>
</dbReference>
<dbReference type="InterPro" id="IPR011333">
    <property type="entry name" value="SKP1/BTB/POZ_sf"/>
</dbReference>
<sequence>MWPGTPPVTAWMWLETPPTGGPNESAPGCSEKFFCRWFPIRVGSRETGGELLKFCTFAEGGGRAERWRGDQSAQRMRRVTLFVNGTSKNGKVVAVYGTLSDLLSVASNKLGIKASCLYNGKGGLIDDIALIRDDDVLYVSEGDPFIGERRLFPYMLPVCVDLCKTSVLSLVDPQSEVRVTSDQHGAHTDWLTLNIGGRLFTTTRSTLVSKEPESMLAHMFREKDVWGNKQDKYGAYLIDRSPEYFEPILNYLRHGQLIVNEGINIRGVLEEARFFGIEQLAEQLEVVIKFLPFKQNSQPPEDHSPISRKEFVRFLLATSTKSELRCQGLNFSGADLSRLDLRYINFKMANLSRCNLTHANLCCSNLERADLSGANMDGANLQGVKMLCCNAEGASLKGCNFEDPSGLKANLEGKLSAGVHRKTQIHSSTSVISCRLLLISRPGANLKGVDMEGSQMTGVNLRVATLKNAKLKNCNLRGATLAGTDLENCDLSGCDLQEANLRGSNVKGAIFEEMLTPLHMSQSVR</sequence>
<dbReference type="InterPro" id="IPR036572">
    <property type="entry name" value="Doublecortin_dom_sf"/>
</dbReference>
<protein>
    <recommendedName>
        <fullName evidence="5">KHA domain-containing protein</fullName>
    </recommendedName>
</protein>
<gene>
    <name evidence="3" type="ORF">CCH79_00009793</name>
</gene>
<dbReference type="SUPFAM" id="SSF89837">
    <property type="entry name" value="Doublecortin (DC)"/>
    <property type="match status" value="1"/>
</dbReference>
<dbReference type="InterPro" id="IPR003131">
    <property type="entry name" value="T1-type_BTB"/>
</dbReference>
<dbReference type="InterPro" id="IPR021789">
    <property type="entry name" value="KHA_dom"/>
</dbReference>
<dbReference type="PANTHER" id="PTHR14136">
    <property type="entry name" value="BTB_POZ DOMAIN-CONTAINING PROTEIN KCTD9"/>
    <property type="match status" value="1"/>
</dbReference>
<dbReference type="CDD" id="cd17073">
    <property type="entry name" value="KHA"/>
    <property type="match status" value="1"/>
</dbReference>
<dbReference type="Pfam" id="PF00805">
    <property type="entry name" value="Pentapeptide"/>
    <property type="match status" value="2"/>
</dbReference>
<feature type="domain" description="KHA" evidence="2">
    <location>
        <begin position="78"/>
        <end position="157"/>
    </location>
</feature>
<reference evidence="3 4" key="1">
    <citation type="journal article" date="2018" name="G3 (Bethesda)">
        <title>A High-Quality Reference Genome for the Invasive Mosquitofish Gambusia affinis Using a Chicago Library.</title>
        <authorList>
            <person name="Hoffberg S.L."/>
            <person name="Troendle N.J."/>
            <person name="Glenn T.C."/>
            <person name="Mahmud O."/>
            <person name="Louha S."/>
            <person name="Chalopin D."/>
            <person name="Bennetzen J.L."/>
            <person name="Mauricio R."/>
        </authorList>
    </citation>
    <scope>NUCLEOTIDE SEQUENCE [LARGE SCALE GENOMIC DNA]</scope>
    <source>
        <strain evidence="3">NE01/NJP1002.9</strain>
        <tissue evidence="3">Muscle</tissue>
    </source>
</reference>
<dbReference type="AlphaFoldDB" id="A0A315V4X0"/>
<evidence type="ECO:0000313" key="3">
    <source>
        <dbReference type="EMBL" id="PWA18354.1"/>
    </source>
</evidence>
<dbReference type="Gene3D" id="3.30.710.10">
    <property type="entry name" value="Potassium Channel Kv1.1, Chain A"/>
    <property type="match status" value="1"/>
</dbReference>
<evidence type="ECO:0000259" key="1">
    <source>
        <dbReference type="PROSITE" id="PS50097"/>
    </source>
</evidence>
<feature type="domain" description="BTB" evidence="1">
    <location>
        <begin position="191"/>
        <end position="261"/>
    </location>
</feature>
<dbReference type="InterPro" id="IPR051082">
    <property type="entry name" value="Pentapeptide-BTB/POZ_domain"/>
</dbReference>
<dbReference type="Pfam" id="PF11834">
    <property type="entry name" value="KHA"/>
    <property type="match status" value="1"/>
</dbReference>
<dbReference type="Gene3D" id="2.160.20.80">
    <property type="entry name" value="E3 ubiquitin-protein ligase SopA"/>
    <property type="match status" value="2"/>
</dbReference>
<dbReference type="GO" id="GO:0035556">
    <property type="term" value="P:intracellular signal transduction"/>
    <property type="evidence" value="ECO:0007669"/>
    <property type="project" value="InterPro"/>
</dbReference>
<dbReference type="Pfam" id="PF02214">
    <property type="entry name" value="BTB_2"/>
    <property type="match status" value="1"/>
</dbReference>
<name>A0A315V4X0_GAMAF</name>
<dbReference type="EMBL" id="NHOQ01002301">
    <property type="protein sequence ID" value="PWA18354.1"/>
    <property type="molecule type" value="Genomic_DNA"/>
</dbReference>
<dbReference type="InterPro" id="IPR001646">
    <property type="entry name" value="5peptide_repeat"/>
</dbReference>
<comment type="caution">
    <text evidence="3">The sequence shown here is derived from an EMBL/GenBank/DDBJ whole genome shotgun (WGS) entry which is preliminary data.</text>
</comment>
<dbReference type="InterPro" id="IPR000210">
    <property type="entry name" value="BTB/POZ_dom"/>
</dbReference>
<evidence type="ECO:0008006" key="5">
    <source>
        <dbReference type="Google" id="ProtNLM"/>
    </source>
</evidence>
<accession>A0A315V4X0</accession>